<dbReference type="AlphaFoldDB" id="A0A915I6I3"/>
<name>A0A915I6I3_ROMCU</name>
<feature type="transmembrane region" description="Helical" evidence="1">
    <location>
        <begin position="122"/>
        <end position="142"/>
    </location>
</feature>
<sequence>MLSVRSKTVGGSDKVRTHMMFLSAPEKEYKKTRRTTNLASDRVLKATQQLQAVLQEKDVAIQTISQLDPRQWTGNQRVIHFGPMAQRDPFYYYYPKGWDILYPAHFGFFPYRTKKSRGSSPIVCLIAFGSFISAAAFFMAYLSFTSFSFYIRNVGNLQPLQVAAPILAGIGGLFLFFGVIWWISTLQLCSESLRHTQPHHVHKRRIYIKENDRDKQESDEELLMENSPFTPPPPIAVLENVYTDPSLYKPISEMKLFPPMIPGAQSTLSVARSNLSVISKPISIRNIAHNYTSGTMSTNYGAGSRRVNRTDSVGSYEYEAWPEYHASKVHYSSSGRSTRRLR</sequence>
<reference evidence="3" key="1">
    <citation type="submission" date="2022-11" db="UniProtKB">
        <authorList>
            <consortium name="WormBaseParasite"/>
        </authorList>
    </citation>
    <scope>IDENTIFICATION</scope>
</reference>
<evidence type="ECO:0000256" key="1">
    <source>
        <dbReference type="SAM" id="Phobius"/>
    </source>
</evidence>
<keyword evidence="1" id="KW-0812">Transmembrane</keyword>
<keyword evidence="1" id="KW-1133">Transmembrane helix</keyword>
<dbReference type="Proteomes" id="UP000887565">
    <property type="component" value="Unplaced"/>
</dbReference>
<evidence type="ECO:0000313" key="3">
    <source>
        <dbReference type="WBParaSite" id="nRc.2.0.1.t09749-RA"/>
    </source>
</evidence>
<dbReference type="WBParaSite" id="nRc.2.0.1.t09749-RA">
    <property type="protein sequence ID" value="nRc.2.0.1.t09749-RA"/>
    <property type="gene ID" value="nRc.2.0.1.g09749"/>
</dbReference>
<organism evidence="2 3">
    <name type="scientific">Romanomermis culicivorax</name>
    <name type="common">Nematode worm</name>
    <dbReference type="NCBI Taxonomy" id="13658"/>
    <lineage>
        <taxon>Eukaryota</taxon>
        <taxon>Metazoa</taxon>
        <taxon>Ecdysozoa</taxon>
        <taxon>Nematoda</taxon>
        <taxon>Enoplea</taxon>
        <taxon>Dorylaimia</taxon>
        <taxon>Mermithida</taxon>
        <taxon>Mermithoidea</taxon>
        <taxon>Mermithidae</taxon>
        <taxon>Romanomermis</taxon>
    </lineage>
</organism>
<proteinExistence type="predicted"/>
<keyword evidence="2" id="KW-1185">Reference proteome</keyword>
<accession>A0A915I6I3</accession>
<protein>
    <submittedName>
        <fullName evidence="3">Uncharacterized protein</fullName>
    </submittedName>
</protein>
<keyword evidence="1" id="KW-0472">Membrane</keyword>
<evidence type="ECO:0000313" key="2">
    <source>
        <dbReference type="Proteomes" id="UP000887565"/>
    </source>
</evidence>
<feature type="transmembrane region" description="Helical" evidence="1">
    <location>
        <begin position="162"/>
        <end position="184"/>
    </location>
</feature>